<dbReference type="EMBL" id="NPBS01000112">
    <property type="protein sequence ID" value="PAF24354.1"/>
    <property type="molecule type" value="Genomic_DNA"/>
</dbReference>
<evidence type="ECO:0000313" key="2">
    <source>
        <dbReference type="Proteomes" id="UP000216133"/>
    </source>
</evidence>
<protein>
    <submittedName>
        <fullName evidence="1">Uncharacterized protein</fullName>
    </submittedName>
</protein>
<evidence type="ECO:0000313" key="1">
    <source>
        <dbReference type="EMBL" id="PAF24354.1"/>
    </source>
</evidence>
<sequence>MIPDDTGAVVITHQFKEPPSYAWKRLQLELSLKQLYVIQAALGQSLRASLGASSGAFIDALEEKEKELTRDMAMRIELVSSEARQATELAENYLENISKQRVSLHYRRMLHE</sequence>
<organism evidence="1 2">
    <name type="scientific">Shouchella clausii</name>
    <name type="common">Alkalihalobacillus clausii</name>
    <dbReference type="NCBI Taxonomy" id="79880"/>
    <lineage>
        <taxon>Bacteria</taxon>
        <taxon>Bacillati</taxon>
        <taxon>Bacillota</taxon>
        <taxon>Bacilli</taxon>
        <taxon>Bacillales</taxon>
        <taxon>Bacillaceae</taxon>
        <taxon>Shouchella</taxon>
    </lineage>
</organism>
<proteinExistence type="predicted"/>
<gene>
    <name evidence="1" type="ORF">CHH61_19295</name>
</gene>
<reference evidence="1 2" key="1">
    <citation type="submission" date="2017-07" db="EMBL/GenBank/DDBJ databases">
        <title>Isolation and whole genome analysis of endospore-forming bacteria from heroin.</title>
        <authorList>
            <person name="Kalinowski J."/>
            <person name="Ahrens B."/>
            <person name="Al-Dilaimi A."/>
            <person name="Winkler A."/>
            <person name="Wibberg D."/>
            <person name="Schleenbecker U."/>
            <person name="Ruckert C."/>
            <person name="Wolfel R."/>
            <person name="Grass G."/>
        </authorList>
    </citation>
    <scope>NUCLEOTIDE SEQUENCE [LARGE SCALE GENOMIC DNA]</scope>
    <source>
        <strain evidence="1 2">7523-2</strain>
    </source>
</reference>
<name>A0A268RVR8_SHOCL</name>
<dbReference type="AlphaFoldDB" id="A0A268RVR8"/>
<dbReference type="Proteomes" id="UP000216133">
    <property type="component" value="Unassembled WGS sequence"/>
</dbReference>
<dbReference type="RefSeq" id="WP_094424056.1">
    <property type="nucleotide sequence ID" value="NZ_CP019985.1"/>
</dbReference>
<accession>A0A268RVR8</accession>
<dbReference type="GeneID" id="86924519"/>
<comment type="caution">
    <text evidence="1">The sequence shown here is derived from an EMBL/GenBank/DDBJ whole genome shotgun (WGS) entry which is preliminary data.</text>
</comment>